<dbReference type="Proteomes" id="UP000637299">
    <property type="component" value="Unassembled WGS sequence"/>
</dbReference>
<keyword evidence="3" id="KW-1185">Reference proteome</keyword>
<feature type="transmembrane region" description="Helical" evidence="1">
    <location>
        <begin position="168"/>
        <end position="190"/>
    </location>
</feature>
<dbReference type="EMBL" id="JACYFS010000003">
    <property type="protein sequence ID" value="MBD8083045.1"/>
    <property type="molecule type" value="Genomic_DNA"/>
</dbReference>
<keyword evidence="1" id="KW-0812">Transmembrane</keyword>
<name>A0ABR8ZCL1_9FLAO</name>
<protein>
    <submittedName>
        <fullName evidence="2">Uncharacterized protein</fullName>
    </submittedName>
</protein>
<gene>
    <name evidence="2" type="ORF">IC610_11530</name>
</gene>
<reference evidence="2 3" key="1">
    <citation type="submission" date="2020-09" db="EMBL/GenBank/DDBJ databases">
        <title>Genome seq and assembly of Chryseobacterium sp.</title>
        <authorList>
            <person name="Chhetri G."/>
        </authorList>
    </citation>
    <scope>NUCLEOTIDE SEQUENCE [LARGE SCALE GENOMIC DNA]</scope>
    <source>
        <strain evidence="2 3">GCR10</strain>
    </source>
</reference>
<keyword evidence="1" id="KW-0472">Membrane</keyword>
<evidence type="ECO:0000313" key="3">
    <source>
        <dbReference type="Proteomes" id="UP000637299"/>
    </source>
</evidence>
<accession>A0ABR8ZCL1</accession>
<sequence length="194" mass="23220">MKKYNFRFVNDPKNRNVGLTVEEIDFLQKESNLKFPQVFVSYLQNAGKNSNVFHVETNSEKLRKIQNELRSELDKLNILQNENILCIKKYDVYEKYFNSNFETYYFFNISENKWNPTLYIFEEVCINEGWLAFKKQIRETKENDFIAFINCGTERKYGLTLKQHIKNIPLYIISIPLSLILLIILGFQILKEKF</sequence>
<proteinExistence type="predicted"/>
<organism evidence="2 3">
    <name type="scientific">Chryseobacterium caseinilyticum</name>
    <dbReference type="NCBI Taxonomy" id="2771428"/>
    <lineage>
        <taxon>Bacteria</taxon>
        <taxon>Pseudomonadati</taxon>
        <taxon>Bacteroidota</taxon>
        <taxon>Flavobacteriia</taxon>
        <taxon>Flavobacteriales</taxon>
        <taxon>Weeksellaceae</taxon>
        <taxon>Chryseobacterium group</taxon>
        <taxon>Chryseobacterium</taxon>
    </lineage>
</organism>
<dbReference type="RefSeq" id="WP_191736994.1">
    <property type="nucleotide sequence ID" value="NZ_JACYFS010000003.1"/>
</dbReference>
<evidence type="ECO:0000313" key="2">
    <source>
        <dbReference type="EMBL" id="MBD8083045.1"/>
    </source>
</evidence>
<evidence type="ECO:0000256" key="1">
    <source>
        <dbReference type="SAM" id="Phobius"/>
    </source>
</evidence>
<comment type="caution">
    <text evidence="2">The sequence shown here is derived from an EMBL/GenBank/DDBJ whole genome shotgun (WGS) entry which is preliminary data.</text>
</comment>
<keyword evidence="1" id="KW-1133">Transmembrane helix</keyword>